<dbReference type="AlphaFoldDB" id="A0A850R0X1"/>
<dbReference type="InterPro" id="IPR012454">
    <property type="entry name" value="DUF1659"/>
</dbReference>
<comment type="caution">
    <text evidence="2">The sequence shown here is derived from an EMBL/GenBank/DDBJ whole genome shotgun (WGS) entry which is preliminary data.</text>
</comment>
<name>A0A850R0X1_9LACO</name>
<reference evidence="2 3" key="1">
    <citation type="submission" date="2020-06" db="EMBL/GenBank/DDBJ databases">
        <authorList>
            <person name="Kang J."/>
        </authorList>
    </citation>
    <scope>NUCLEOTIDE SEQUENCE [LARGE SCALE GENOMIC DNA]</scope>
    <source>
        <strain evidence="2 3">DCY120</strain>
    </source>
</reference>
<keyword evidence="3" id="KW-1185">Reference proteome</keyword>
<organism evidence="2 3">
    <name type="scientific">Bombilactobacillus apium</name>
    <dbReference type="NCBI Taxonomy" id="2675299"/>
    <lineage>
        <taxon>Bacteria</taxon>
        <taxon>Bacillati</taxon>
        <taxon>Bacillota</taxon>
        <taxon>Bacilli</taxon>
        <taxon>Lactobacillales</taxon>
        <taxon>Lactobacillaceae</taxon>
        <taxon>Bombilactobacillus</taxon>
    </lineage>
</organism>
<evidence type="ECO:0000313" key="2">
    <source>
        <dbReference type="EMBL" id="NVY96563.1"/>
    </source>
</evidence>
<dbReference type="RefSeq" id="WP_176942729.1">
    <property type="nucleotide sequence ID" value="NZ_JABZEC010000004.1"/>
</dbReference>
<sequence>MTTTAQRAWQDTSLNYQFTQPGSETTVQQKISKVVASPNDAQVLAVGQALAALSTNSQLVGAQLTVHSMITPV</sequence>
<gene>
    <name evidence="2" type="ORF">HU830_05210</name>
</gene>
<dbReference type="Pfam" id="PF07872">
    <property type="entry name" value="DUF1659"/>
    <property type="match status" value="1"/>
</dbReference>
<dbReference type="Proteomes" id="UP000563523">
    <property type="component" value="Unassembled WGS sequence"/>
</dbReference>
<evidence type="ECO:0000259" key="1">
    <source>
        <dbReference type="Pfam" id="PF07872"/>
    </source>
</evidence>
<evidence type="ECO:0000313" key="3">
    <source>
        <dbReference type="Proteomes" id="UP000563523"/>
    </source>
</evidence>
<feature type="domain" description="DUF1659" evidence="1">
    <location>
        <begin position="7"/>
        <end position="71"/>
    </location>
</feature>
<accession>A0A850R0X1</accession>
<proteinExistence type="predicted"/>
<dbReference type="EMBL" id="JABZEC010000004">
    <property type="protein sequence ID" value="NVY96563.1"/>
    <property type="molecule type" value="Genomic_DNA"/>
</dbReference>
<protein>
    <recommendedName>
        <fullName evidence="1">DUF1659 domain-containing protein</fullName>
    </recommendedName>
</protein>